<dbReference type="Proteomes" id="UP000081671">
    <property type="component" value="Unplaced"/>
</dbReference>
<evidence type="ECO:0000313" key="15">
    <source>
        <dbReference type="RefSeq" id="XP_012876315.1"/>
    </source>
</evidence>
<keyword evidence="4 15" id="KW-0649">Protein kinase inhibitor</keyword>
<evidence type="ECO:0000256" key="9">
    <source>
        <dbReference type="ARBA" id="ARBA00067667"/>
    </source>
</evidence>
<evidence type="ECO:0000256" key="10">
    <source>
        <dbReference type="ARBA" id="ARBA00076482"/>
    </source>
</evidence>
<comment type="subunit">
    <text evidence="8">Interacts with PCNA.</text>
</comment>
<evidence type="ECO:0000259" key="13">
    <source>
        <dbReference type="Pfam" id="PF02234"/>
    </source>
</evidence>
<reference evidence="15" key="1">
    <citation type="submission" date="2025-08" db="UniProtKB">
        <authorList>
            <consortium name="RefSeq"/>
        </authorList>
    </citation>
    <scope>IDENTIFICATION</scope>
    <source>
        <tissue evidence="15">Kidney</tissue>
    </source>
</reference>
<feature type="domain" description="Cyclin-dependent kinase inhibitor" evidence="13">
    <location>
        <begin position="21"/>
        <end position="71"/>
    </location>
</feature>
<protein>
    <recommendedName>
        <fullName evidence="9">Cyclin-dependent kinase inhibitor 1C</fullName>
    </recommendedName>
    <alternativeName>
        <fullName evidence="10">Cyclin-dependent kinase inhibitor p57</fullName>
    </alternativeName>
    <alternativeName>
        <fullName evidence="11">p57Kip2</fullName>
    </alternativeName>
</protein>
<dbReference type="OrthoDB" id="9940972at2759"/>
<dbReference type="KEGG" id="dord:105989053"/>
<name>A0A1S3FJ19_DIPOR</name>
<dbReference type="AlphaFoldDB" id="A0A1S3FJ19"/>
<proteinExistence type="inferred from homology"/>
<dbReference type="InParanoid" id="A0A1S3FJ19"/>
<feature type="compositionally biased region" description="Basic and acidic residues" evidence="12">
    <location>
        <begin position="144"/>
        <end position="159"/>
    </location>
</feature>
<evidence type="ECO:0000256" key="2">
    <source>
        <dbReference type="ARBA" id="ARBA00006726"/>
    </source>
</evidence>
<comment type="similarity">
    <text evidence="2">Belongs to the CDI family.</text>
</comment>
<comment type="subcellular location">
    <subcellularLocation>
        <location evidence="1">Nucleus</location>
    </subcellularLocation>
</comment>
<dbReference type="GO" id="GO:0045930">
    <property type="term" value="P:negative regulation of mitotic cell cycle"/>
    <property type="evidence" value="ECO:0007669"/>
    <property type="project" value="TreeGrafter"/>
</dbReference>
<evidence type="ECO:0000256" key="6">
    <source>
        <dbReference type="ARBA" id="ARBA00023306"/>
    </source>
</evidence>
<dbReference type="FunFam" id="4.10.365.10:FF:000002">
    <property type="entry name" value="cyclin-dependent kinase inhibitor 1C"/>
    <property type="match status" value="1"/>
</dbReference>
<dbReference type="InterPro" id="IPR044898">
    <property type="entry name" value="CDI_dom_sf"/>
</dbReference>
<dbReference type="PANTHER" id="PTHR10265">
    <property type="entry name" value="CYCLIN-DEPENDENT KINASE INHIBITOR 1"/>
    <property type="match status" value="1"/>
</dbReference>
<sequence length="245" mass="26622">MERLAPNGDFPAMARTSACRSLFGPVDHEELGRELRMRLAELSAEDQNRWDFNFQQDVPLRGPGRLQWTEVDSESVPAFYRETVQVGRCRLLVGPRAPPVTLAVISRPLEPPPAEPRDDDSEDEEPDEPPAPPSAGRPAPTWEGVHEHRGQARGEEQRDAGQGGQAGGRQEQVLTRGVTTGAQWHGAVFWGTLDPDVTGMGPSTGAQREPLVTWDTALERVLGSRPLSGPALCAGLLLACTLPSQ</sequence>
<keyword evidence="14" id="KW-1185">Reference proteome</keyword>
<evidence type="ECO:0000256" key="3">
    <source>
        <dbReference type="ARBA" id="ARBA00022481"/>
    </source>
</evidence>
<evidence type="ECO:0000256" key="7">
    <source>
        <dbReference type="ARBA" id="ARBA00054284"/>
    </source>
</evidence>
<accession>A0A1S3FJ19</accession>
<feature type="compositionally biased region" description="Acidic residues" evidence="12">
    <location>
        <begin position="117"/>
        <end position="128"/>
    </location>
</feature>
<dbReference type="PANTHER" id="PTHR10265:SF44">
    <property type="entry name" value="CYCLIN-DEPENDENT KINASE INHIBITOR 1C"/>
    <property type="match status" value="1"/>
</dbReference>
<dbReference type="InterPro" id="IPR003175">
    <property type="entry name" value="CDI_dom"/>
</dbReference>
<evidence type="ECO:0000256" key="5">
    <source>
        <dbReference type="ARBA" id="ARBA00023242"/>
    </source>
</evidence>
<evidence type="ECO:0000256" key="12">
    <source>
        <dbReference type="SAM" id="MobiDB-lite"/>
    </source>
</evidence>
<dbReference type="RefSeq" id="XP_012876315.1">
    <property type="nucleotide sequence ID" value="XM_013020861.1"/>
</dbReference>
<gene>
    <name evidence="15" type="primary">Cdkn1c</name>
</gene>
<keyword evidence="3" id="KW-0488">Methylation</keyword>
<dbReference type="GO" id="GO:0005634">
    <property type="term" value="C:nucleus"/>
    <property type="evidence" value="ECO:0007669"/>
    <property type="project" value="UniProtKB-SubCell"/>
</dbReference>
<keyword evidence="5" id="KW-0539">Nucleus</keyword>
<dbReference type="Pfam" id="PF02234">
    <property type="entry name" value="CDI"/>
    <property type="match status" value="1"/>
</dbReference>
<dbReference type="GO" id="GO:0004861">
    <property type="term" value="F:cyclin-dependent protein serine/threonine kinase inhibitor activity"/>
    <property type="evidence" value="ECO:0007669"/>
    <property type="project" value="InterPro"/>
</dbReference>
<dbReference type="GeneID" id="105989053"/>
<dbReference type="CTD" id="1028"/>
<evidence type="ECO:0000256" key="8">
    <source>
        <dbReference type="ARBA" id="ARBA00062980"/>
    </source>
</evidence>
<dbReference type="Gene3D" id="4.10.365.10">
    <property type="entry name" value="p27"/>
    <property type="match status" value="1"/>
</dbReference>
<evidence type="ECO:0000256" key="11">
    <source>
        <dbReference type="ARBA" id="ARBA00078591"/>
    </source>
</evidence>
<organism evidence="14 15">
    <name type="scientific">Dipodomys ordii</name>
    <name type="common">Ord's kangaroo rat</name>
    <dbReference type="NCBI Taxonomy" id="10020"/>
    <lineage>
        <taxon>Eukaryota</taxon>
        <taxon>Metazoa</taxon>
        <taxon>Chordata</taxon>
        <taxon>Craniata</taxon>
        <taxon>Vertebrata</taxon>
        <taxon>Euteleostomi</taxon>
        <taxon>Mammalia</taxon>
        <taxon>Eutheria</taxon>
        <taxon>Euarchontoglires</taxon>
        <taxon>Glires</taxon>
        <taxon>Rodentia</taxon>
        <taxon>Castorimorpha</taxon>
        <taxon>Heteromyidae</taxon>
        <taxon>Dipodomyinae</taxon>
        <taxon>Dipodomys</taxon>
    </lineage>
</organism>
<feature type="region of interest" description="Disordered" evidence="12">
    <location>
        <begin position="103"/>
        <end position="170"/>
    </location>
</feature>
<dbReference type="GO" id="GO:0045892">
    <property type="term" value="P:negative regulation of DNA-templated transcription"/>
    <property type="evidence" value="ECO:0007669"/>
    <property type="project" value="UniProtKB-ARBA"/>
</dbReference>
<comment type="function">
    <text evidence="7">Potent tight-binding inhibitor of several G1 cyclin/CDK complexes (cyclin E-CDK2, cyclin D2-CDK4, and cyclin A-CDK2) and, to lesser extent, of the mitotic cyclin B-CDC2. Negative regulator of cell proliferation. May play a role in maintenance of the non-proliferative state throughout life.</text>
</comment>
<evidence type="ECO:0000313" key="14">
    <source>
        <dbReference type="Proteomes" id="UP000081671"/>
    </source>
</evidence>
<evidence type="ECO:0000256" key="1">
    <source>
        <dbReference type="ARBA" id="ARBA00004123"/>
    </source>
</evidence>
<evidence type="ECO:0000256" key="4">
    <source>
        <dbReference type="ARBA" id="ARBA00023013"/>
    </source>
</evidence>
<keyword evidence="6" id="KW-0131">Cell cycle</keyword>